<dbReference type="EMBL" id="CP119311">
    <property type="protein sequence ID" value="WEK38095.1"/>
    <property type="molecule type" value="Genomic_DNA"/>
</dbReference>
<dbReference type="CDD" id="cd06257">
    <property type="entry name" value="DnaJ"/>
    <property type="match status" value="1"/>
</dbReference>
<dbReference type="Proteomes" id="UP001220610">
    <property type="component" value="Chromosome"/>
</dbReference>
<reference evidence="4" key="1">
    <citation type="submission" date="2023-03" db="EMBL/GenBank/DDBJ databases">
        <title>Andean soil-derived lignocellulolytic bacterial consortium as a source of novel taxa and putative plastic-active enzymes.</title>
        <authorList>
            <person name="Diaz-Garcia L."/>
            <person name="Chuvochina M."/>
            <person name="Feuerriegel G."/>
            <person name="Bunk B."/>
            <person name="Sproer C."/>
            <person name="Streit W.R."/>
            <person name="Rodriguez L.M."/>
            <person name="Overmann J."/>
            <person name="Jimenez D.J."/>
        </authorList>
    </citation>
    <scope>NUCLEOTIDE SEQUENCE</scope>
    <source>
        <strain evidence="4">MAG 7</strain>
    </source>
</reference>
<dbReference type="PANTHER" id="PTHR44360:SF1">
    <property type="entry name" value="DNAJ HOMOLOG SUBFAMILY B MEMBER 9"/>
    <property type="match status" value="1"/>
</dbReference>
<organism evidence="4 5">
    <name type="scientific">Candidatus Pseudobacter hemicellulosilyticus</name>
    <dbReference type="NCBI Taxonomy" id="3121375"/>
    <lineage>
        <taxon>Bacteria</taxon>
        <taxon>Pseudomonadati</taxon>
        <taxon>Bacteroidota</taxon>
        <taxon>Chitinophagia</taxon>
        <taxon>Chitinophagales</taxon>
        <taxon>Chitinophagaceae</taxon>
        <taxon>Pseudobacter</taxon>
    </lineage>
</organism>
<dbReference type="InterPro" id="IPR018253">
    <property type="entry name" value="DnaJ_domain_CS"/>
</dbReference>
<dbReference type="GO" id="GO:0051787">
    <property type="term" value="F:misfolded protein binding"/>
    <property type="evidence" value="ECO:0007669"/>
    <property type="project" value="TreeGrafter"/>
</dbReference>
<evidence type="ECO:0000313" key="4">
    <source>
        <dbReference type="EMBL" id="WEK38095.1"/>
    </source>
</evidence>
<dbReference type="GO" id="GO:0051087">
    <property type="term" value="F:protein-folding chaperone binding"/>
    <property type="evidence" value="ECO:0007669"/>
    <property type="project" value="TreeGrafter"/>
</dbReference>
<evidence type="ECO:0000256" key="1">
    <source>
        <dbReference type="ARBA" id="ARBA00023186"/>
    </source>
</evidence>
<dbReference type="InterPro" id="IPR036869">
    <property type="entry name" value="J_dom_sf"/>
</dbReference>
<dbReference type="Gene3D" id="1.10.287.110">
    <property type="entry name" value="DnaJ domain"/>
    <property type="match status" value="1"/>
</dbReference>
<dbReference type="SUPFAM" id="SSF46565">
    <property type="entry name" value="Chaperone J-domain"/>
    <property type="match status" value="1"/>
</dbReference>
<dbReference type="SMART" id="SM00271">
    <property type="entry name" value="DnaJ"/>
    <property type="match status" value="1"/>
</dbReference>
<dbReference type="PANTHER" id="PTHR44360">
    <property type="entry name" value="DNAJ HOMOLOG SUBFAMILY B MEMBER 9"/>
    <property type="match status" value="1"/>
</dbReference>
<keyword evidence="2" id="KW-0472">Membrane</keyword>
<dbReference type="PRINTS" id="PR00625">
    <property type="entry name" value="JDOMAIN"/>
</dbReference>
<feature type="transmembrane region" description="Helical" evidence="2">
    <location>
        <begin position="195"/>
        <end position="215"/>
    </location>
</feature>
<feature type="domain" description="J" evidence="3">
    <location>
        <begin position="5"/>
        <end position="70"/>
    </location>
</feature>
<proteinExistence type="predicted"/>
<dbReference type="AlphaFoldDB" id="A0AAJ5WWM3"/>
<gene>
    <name evidence="4" type="ORF">P0Y53_11360</name>
</gene>
<keyword evidence="1" id="KW-0143">Chaperone</keyword>
<accession>A0AAJ5WWM3</accession>
<dbReference type="PROSITE" id="PS00636">
    <property type="entry name" value="DNAJ_1"/>
    <property type="match status" value="1"/>
</dbReference>
<name>A0AAJ5WWM3_9BACT</name>
<evidence type="ECO:0000313" key="5">
    <source>
        <dbReference type="Proteomes" id="UP001220610"/>
    </source>
</evidence>
<sequence>MEIKDYYTILEVRPTASGKDIKTSFRRLALKYHPDTNNGNALSEALFREVQEAYAVLSDPQQREEYNYKRWYNRSIGEGFREQVVTPAALAAESQKLQQYVGNMNIFQVDYASLSYHIRQLLTESNLAILREGKELPVNRQIIRSLLMAAAPLPLPYAVPVAGLLEQLAADDATTLREIRHFLQEKKAHANWDKYKWVVVLSVTALLCLLIFLVGR</sequence>
<keyword evidence="2" id="KW-1133">Transmembrane helix</keyword>
<dbReference type="GO" id="GO:0036503">
    <property type="term" value="P:ERAD pathway"/>
    <property type="evidence" value="ECO:0007669"/>
    <property type="project" value="TreeGrafter"/>
</dbReference>
<evidence type="ECO:0000256" key="2">
    <source>
        <dbReference type="SAM" id="Phobius"/>
    </source>
</evidence>
<dbReference type="PROSITE" id="PS50076">
    <property type="entry name" value="DNAJ_2"/>
    <property type="match status" value="1"/>
</dbReference>
<dbReference type="Pfam" id="PF00226">
    <property type="entry name" value="DnaJ"/>
    <property type="match status" value="1"/>
</dbReference>
<keyword evidence="2" id="KW-0812">Transmembrane</keyword>
<protein>
    <submittedName>
        <fullName evidence="4">DnaJ domain-containing protein</fullName>
    </submittedName>
</protein>
<dbReference type="InterPro" id="IPR051948">
    <property type="entry name" value="Hsp70_co-chaperone_J-domain"/>
</dbReference>
<dbReference type="InterPro" id="IPR001623">
    <property type="entry name" value="DnaJ_domain"/>
</dbReference>
<evidence type="ECO:0000259" key="3">
    <source>
        <dbReference type="PROSITE" id="PS50076"/>
    </source>
</evidence>